<dbReference type="RefSeq" id="WP_013933016.1">
    <property type="nucleotide sequence ID" value="NC_015707.1"/>
</dbReference>
<dbReference type="InterPro" id="IPR052172">
    <property type="entry name" value="UxaA_altronate/galactarate_dh"/>
</dbReference>
<dbReference type="PANTHER" id="PTHR30536">
    <property type="entry name" value="ALTRONATE/GALACTARATE DEHYDRATASE"/>
    <property type="match status" value="1"/>
</dbReference>
<dbReference type="eggNOG" id="COG2721">
    <property type="taxonomic scope" value="Bacteria"/>
</dbReference>
<reference evidence="3 4" key="1">
    <citation type="submission" date="2010-11" db="EMBL/GenBank/DDBJ databases">
        <title>The complete genome of Thermotoga thermarum DSM 5069.</title>
        <authorList>
            <consortium name="US DOE Joint Genome Institute (JGI-PGF)"/>
            <person name="Lucas S."/>
            <person name="Copeland A."/>
            <person name="Lapidus A."/>
            <person name="Bruce D."/>
            <person name="Goodwin L."/>
            <person name="Pitluck S."/>
            <person name="Kyrpides N."/>
            <person name="Mavromatis K."/>
            <person name="Ivanova N."/>
            <person name="Zeytun A."/>
            <person name="Brettin T."/>
            <person name="Detter J.C."/>
            <person name="Tapia R."/>
            <person name="Han C."/>
            <person name="Land M."/>
            <person name="Hauser L."/>
            <person name="Markowitz V."/>
            <person name="Cheng J.-F."/>
            <person name="Hugenholtz P."/>
            <person name="Woyke T."/>
            <person name="Wu D."/>
            <person name="Spring S."/>
            <person name="Schroeder M."/>
            <person name="Brambilla E."/>
            <person name="Klenk H.-P."/>
            <person name="Eisen J.A."/>
        </authorList>
    </citation>
    <scope>NUCLEOTIDE SEQUENCE [LARGE SCALE GENOMIC DNA]</scope>
    <source>
        <strain evidence="3 4">DSM 5069</strain>
    </source>
</reference>
<evidence type="ECO:0000313" key="3">
    <source>
        <dbReference type="EMBL" id="AEH51808.1"/>
    </source>
</evidence>
<dbReference type="Proteomes" id="UP000006804">
    <property type="component" value="Chromosome"/>
</dbReference>
<dbReference type="EMBL" id="CP002351">
    <property type="protein sequence ID" value="AEH51808.1"/>
    <property type="molecule type" value="Genomic_DNA"/>
</dbReference>
<feature type="domain" description="SAF" evidence="2">
    <location>
        <begin position="11"/>
        <end position="88"/>
    </location>
</feature>
<dbReference type="KEGG" id="tta:Theth_1764"/>
<dbReference type="Gene3D" id="2.30.130.110">
    <property type="match status" value="1"/>
</dbReference>
<organism evidence="3 4">
    <name type="scientific">Pseudothermotoga thermarum DSM 5069</name>
    <dbReference type="NCBI Taxonomy" id="688269"/>
    <lineage>
        <taxon>Bacteria</taxon>
        <taxon>Thermotogati</taxon>
        <taxon>Thermotogota</taxon>
        <taxon>Thermotogae</taxon>
        <taxon>Thermotogales</taxon>
        <taxon>Thermotogaceae</taxon>
        <taxon>Pseudothermotoga</taxon>
    </lineage>
</organism>
<proteinExistence type="predicted"/>
<accession>F7YXF3</accession>
<dbReference type="OrthoDB" id="9804574at2"/>
<sequence length="93" mass="10576">MIDFLVHKHGDDVGVAVKDLKKGEIARGRTFDGEQTYEIEVVEDIPYGHKIALRDIEEGEKVKEYGEIIGKATQRILKGSHVHVHNIRSLRWG</sequence>
<dbReference type="Pfam" id="PF08666">
    <property type="entry name" value="SAF"/>
    <property type="match status" value="1"/>
</dbReference>
<dbReference type="GO" id="GO:0019698">
    <property type="term" value="P:D-galacturonate catabolic process"/>
    <property type="evidence" value="ECO:0007669"/>
    <property type="project" value="TreeGrafter"/>
</dbReference>
<name>F7YXF3_9THEM</name>
<dbReference type="CDD" id="cd11613">
    <property type="entry name" value="SAF_AH_GD"/>
    <property type="match status" value="1"/>
</dbReference>
<dbReference type="PATRIC" id="fig|688269.3.peg.1817"/>
<dbReference type="SMART" id="SM00858">
    <property type="entry name" value="SAF"/>
    <property type="match status" value="1"/>
</dbReference>
<dbReference type="InterPro" id="IPR044144">
    <property type="entry name" value="SAF_UxaA/GarD"/>
</dbReference>
<evidence type="ECO:0000256" key="1">
    <source>
        <dbReference type="ARBA" id="ARBA00023239"/>
    </source>
</evidence>
<gene>
    <name evidence="3" type="ORF">Theth_1764</name>
</gene>
<keyword evidence="1" id="KW-0456">Lyase</keyword>
<evidence type="ECO:0000313" key="4">
    <source>
        <dbReference type="Proteomes" id="UP000006804"/>
    </source>
</evidence>
<dbReference type="InterPro" id="IPR013974">
    <property type="entry name" value="SAF"/>
</dbReference>
<dbReference type="GO" id="GO:0016829">
    <property type="term" value="F:lyase activity"/>
    <property type="evidence" value="ECO:0007669"/>
    <property type="project" value="UniProtKB-KW"/>
</dbReference>
<protein>
    <submittedName>
        <fullName evidence="3">SAF domain protein</fullName>
    </submittedName>
</protein>
<dbReference type="STRING" id="688269.Theth_1764"/>
<keyword evidence="4" id="KW-1185">Reference proteome</keyword>
<dbReference type="PANTHER" id="PTHR30536:SF5">
    <property type="entry name" value="ALTRONATE DEHYDRATASE"/>
    <property type="match status" value="1"/>
</dbReference>
<evidence type="ECO:0000259" key="2">
    <source>
        <dbReference type="SMART" id="SM00858"/>
    </source>
</evidence>
<dbReference type="AlphaFoldDB" id="F7YXF3"/>
<dbReference type="HOGENOM" id="CLU_084161_2_0_0"/>